<reference evidence="2 3" key="1">
    <citation type="submission" date="2020-03" db="EMBL/GenBank/DDBJ databases">
        <authorList>
            <person name="Sun Q."/>
        </authorList>
    </citation>
    <scope>NUCLEOTIDE SEQUENCE [LARGE SCALE GENOMIC DNA]</scope>
    <source>
        <strain evidence="2 3">JC162</strain>
    </source>
</reference>
<evidence type="ECO:0000256" key="1">
    <source>
        <dbReference type="SAM" id="SignalP"/>
    </source>
</evidence>
<sequence length="201" mass="21419">MSHTPRSRRSLAAIVAVPLLGLVACAETPPPQPVTPPAPTVVSTAKEAVGVVRAVNARTRQVTILTPENRTITVVAGPEVQNFAQIRRGNRVRIRFEEAVAVQLTPRGTELPAEVDVAAARAPEGQRPAGAVVTTVRDTVTVNAVDTTANTVTFTSSRGVRRTVAVRSPQMQEFIRTIRPGQRVNVALVEATAISVEPAER</sequence>
<accession>A0A848EGZ6</accession>
<comment type="caution">
    <text evidence="2">The sequence shown here is derived from an EMBL/GenBank/DDBJ whole genome shotgun (WGS) entry which is preliminary data.</text>
</comment>
<name>A0A848EGZ6_9PROT</name>
<dbReference type="AlphaFoldDB" id="A0A848EGZ6"/>
<protein>
    <submittedName>
        <fullName evidence="2">Uncharacterized protein</fullName>
    </submittedName>
</protein>
<feature type="chain" id="PRO_5032641384" evidence="1">
    <location>
        <begin position="27"/>
        <end position="201"/>
    </location>
</feature>
<keyword evidence="3" id="KW-1185">Reference proteome</keyword>
<evidence type="ECO:0000313" key="3">
    <source>
        <dbReference type="Proteomes" id="UP000548582"/>
    </source>
</evidence>
<feature type="signal peptide" evidence="1">
    <location>
        <begin position="1"/>
        <end position="26"/>
    </location>
</feature>
<gene>
    <name evidence="2" type="ORF">GWK16_18635</name>
</gene>
<dbReference type="RefSeq" id="WP_170055480.1">
    <property type="nucleotide sequence ID" value="NZ_JABBKX010000007.1"/>
</dbReference>
<keyword evidence="1" id="KW-0732">Signal</keyword>
<organism evidence="2 3">
    <name type="scientific">Neoroseomonas marina</name>
    <dbReference type="NCBI Taxonomy" id="1232220"/>
    <lineage>
        <taxon>Bacteria</taxon>
        <taxon>Pseudomonadati</taxon>
        <taxon>Pseudomonadota</taxon>
        <taxon>Alphaproteobacteria</taxon>
        <taxon>Acetobacterales</taxon>
        <taxon>Acetobacteraceae</taxon>
        <taxon>Neoroseomonas</taxon>
    </lineage>
</organism>
<proteinExistence type="predicted"/>
<dbReference type="Proteomes" id="UP000548582">
    <property type="component" value="Unassembled WGS sequence"/>
</dbReference>
<evidence type="ECO:0000313" key="2">
    <source>
        <dbReference type="EMBL" id="NMJ43272.1"/>
    </source>
</evidence>
<dbReference type="EMBL" id="JABBKX010000007">
    <property type="protein sequence ID" value="NMJ43272.1"/>
    <property type="molecule type" value="Genomic_DNA"/>
</dbReference>
<dbReference type="PROSITE" id="PS51257">
    <property type="entry name" value="PROKAR_LIPOPROTEIN"/>
    <property type="match status" value="1"/>
</dbReference>